<reference evidence="1 2" key="1">
    <citation type="submission" date="2016-10" db="EMBL/GenBank/DDBJ databases">
        <authorList>
            <person name="de Groot N.N."/>
        </authorList>
    </citation>
    <scope>NUCLEOTIDE SEQUENCE [LARGE SCALE GENOMIC DNA]</scope>
    <source>
        <strain evidence="1 2">CGMCC 4.7037</strain>
    </source>
</reference>
<organism evidence="1 2">
    <name type="scientific">Nonomuraea solani</name>
    <dbReference type="NCBI Taxonomy" id="1144553"/>
    <lineage>
        <taxon>Bacteria</taxon>
        <taxon>Bacillati</taxon>
        <taxon>Actinomycetota</taxon>
        <taxon>Actinomycetes</taxon>
        <taxon>Streptosporangiales</taxon>
        <taxon>Streptosporangiaceae</taxon>
        <taxon>Nonomuraea</taxon>
    </lineage>
</organism>
<name>A0A1H6EU65_9ACTN</name>
<dbReference type="EMBL" id="FNVT01000020">
    <property type="protein sequence ID" value="SEH01322.1"/>
    <property type="molecule type" value="Genomic_DNA"/>
</dbReference>
<dbReference type="InterPro" id="IPR029074">
    <property type="entry name" value="Imm49"/>
</dbReference>
<keyword evidence="2" id="KW-1185">Reference proteome</keyword>
<proteinExistence type="predicted"/>
<protein>
    <submittedName>
        <fullName evidence="1">Immunity protein 49</fullName>
    </submittedName>
</protein>
<sequence length="286" mass="31092">MLEVSRHETFADYSVRCLDRLSEDLVSGVEEVQCYSAALSLQFLAALGALGHRTVLDPAGGSRETWLSLRTALDTGAAIFTVAAAAKGVVPVRMDDRTVRLDTTGPVYYANAKNWLTTLWLAIVARDAGVIERLARFSIVALRQSGTAAPEYSYDMVRMLQLFFRGERGADVALGAALEAGKPAELADRYEREVANQLRFPEMELFHYLLSDSTGERFNKALANALTGHLDYWSVDDDRLDSPSGYIALGPLALAVMAQDAGIAISVRSEYLPSALLDGTALTEHG</sequence>
<gene>
    <name evidence="1" type="ORF">SAMN05444920_12026</name>
</gene>
<evidence type="ECO:0000313" key="2">
    <source>
        <dbReference type="Proteomes" id="UP000236732"/>
    </source>
</evidence>
<dbReference type="Proteomes" id="UP000236732">
    <property type="component" value="Unassembled WGS sequence"/>
</dbReference>
<accession>A0A1H6EU65</accession>
<dbReference type="Pfam" id="PF15575">
    <property type="entry name" value="Imm49"/>
    <property type="match status" value="1"/>
</dbReference>
<evidence type="ECO:0000313" key="1">
    <source>
        <dbReference type="EMBL" id="SEH01322.1"/>
    </source>
</evidence>
<dbReference type="AlphaFoldDB" id="A0A1H6EU65"/>